<evidence type="ECO:0000256" key="1">
    <source>
        <dbReference type="SAM" id="MobiDB-lite"/>
    </source>
</evidence>
<dbReference type="Proteomes" id="UP000822688">
    <property type="component" value="Chromosome 11"/>
</dbReference>
<keyword evidence="3" id="KW-1185">Reference proteome</keyword>
<accession>A0A8T0GDY8</accession>
<dbReference type="EMBL" id="CM026432">
    <property type="protein sequence ID" value="KAG0556905.1"/>
    <property type="molecule type" value="Genomic_DNA"/>
</dbReference>
<sequence>MGAILFAPIPTWRESCKMMWEGQMKTPGAYVEGERAYVKGERLRVVAMEVNLHSIIALLQVWVLQSGQQMCHETREMVIDFEKVTTAKLEDLGGSAPGARNQDRNSRERPPRGAERGLGYHVHGGRL</sequence>
<evidence type="ECO:0000313" key="2">
    <source>
        <dbReference type="EMBL" id="KAG0556905.1"/>
    </source>
</evidence>
<reference evidence="2 3" key="1">
    <citation type="submission" date="2020-06" db="EMBL/GenBank/DDBJ databases">
        <title>WGS assembly of Ceratodon purpureus strain R40.</title>
        <authorList>
            <person name="Carey S.B."/>
            <person name="Jenkins J."/>
            <person name="Shu S."/>
            <person name="Lovell J.T."/>
            <person name="Sreedasyam A."/>
            <person name="Maumus F."/>
            <person name="Tiley G.P."/>
            <person name="Fernandez-Pozo N."/>
            <person name="Barry K."/>
            <person name="Chen C."/>
            <person name="Wang M."/>
            <person name="Lipzen A."/>
            <person name="Daum C."/>
            <person name="Saski C.A."/>
            <person name="Payton A.C."/>
            <person name="Mcbreen J.C."/>
            <person name="Conrad R.E."/>
            <person name="Kollar L.M."/>
            <person name="Olsson S."/>
            <person name="Huttunen S."/>
            <person name="Landis J.B."/>
            <person name="Wickett N.J."/>
            <person name="Johnson M.G."/>
            <person name="Rensing S.A."/>
            <person name="Grimwood J."/>
            <person name="Schmutz J."/>
            <person name="Mcdaniel S.F."/>
        </authorList>
    </citation>
    <scope>NUCLEOTIDE SEQUENCE [LARGE SCALE GENOMIC DNA]</scope>
    <source>
        <strain evidence="2 3">R40</strain>
    </source>
</reference>
<comment type="caution">
    <text evidence="2">The sequence shown here is derived from an EMBL/GenBank/DDBJ whole genome shotgun (WGS) entry which is preliminary data.</text>
</comment>
<feature type="compositionally biased region" description="Basic and acidic residues" evidence="1">
    <location>
        <begin position="101"/>
        <end position="115"/>
    </location>
</feature>
<proteinExistence type="predicted"/>
<protein>
    <submittedName>
        <fullName evidence="2">Uncharacterized protein</fullName>
    </submittedName>
</protein>
<evidence type="ECO:0000313" key="3">
    <source>
        <dbReference type="Proteomes" id="UP000822688"/>
    </source>
</evidence>
<name>A0A8T0GDY8_CERPU</name>
<gene>
    <name evidence="2" type="ORF">KC19_11G087800</name>
</gene>
<organism evidence="2 3">
    <name type="scientific">Ceratodon purpureus</name>
    <name type="common">Fire moss</name>
    <name type="synonym">Dicranum purpureum</name>
    <dbReference type="NCBI Taxonomy" id="3225"/>
    <lineage>
        <taxon>Eukaryota</taxon>
        <taxon>Viridiplantae</taxon>
        <taxon>Streptophyta</taxon>
        <taxon>Embryophyta</taxon>
        <taxon>Bryophyta</taxon>
        <taxon>Bryophytina</taxon>
        <taxon>Bryopsida</taxon>
        <taxon>Dicranidae</taxon>
        <taxon>Pseudoditrichales</taxon>
        <taxon>Ditrichaceae</taxon>
        <taxon>Ceratodon</taxon>
    </lineage>
</organism>
<feature type="region of interest" description="Disordered" evidence="1">
    <location>
        <begin position="90"/>
        <end position="127"/>
    </location>
</feature>
<dbReference type="AlphaFoldDB" id="A0A8T0GDY8"/>